<dbReference type="Proteomes" id="UP000015103">
    <property type="component" value="Unassembled WGS sequence"/>
</dbReference>
<organism evidence="1 2">
    <name type="scientific">Rhodnius prolixus</name>
    <name type="common">Triatomid bug</name>
    <dbReference type="NCBI Taxonomy" id="13249"/>
    <lineage>
        <taxon>Eukaryota</taxon>
        <taxon>Metazoa</taxon>
        <taxon>Ecdysozoa</taxon>
        <taxon>Arthropoda</taxon>
        <taxon>Hexapoda</taxon>
        <taxon>Insecta</taxon>
        <taxon>Pterygota</taxon>
        <taxon>Neoptera</taxon>
        <taxon>Paraneoptera</taxon>
        <taxon>Hemiptera</taxon>
        <taxon>Heteroptera</taxon>
        <taxon>Panheteroptera</taxon>
        <taxon>Cimicomorpha</taxon>
        <taxon>Reduviidae</taxon>
        <taxon>Triatominae</taxon>
        <taxon>Rhodnius</taxon>
    </lineage>
</organism>
<reference evidence="1" key="1">
    <citation type="submission" date="2015-05" db="UniProtKB">
        <authorList>
            <consortium name="EnsemblMetazoa"/>
        </authorList>
    </citation>
    <scope>IDENTIFICATION</scope>
</reference>
<name>T1IDB0_RHOPR</name>
<accession>T1IDB0</accession>
<dbReference type="EnsemblMetazoa" id="RPRC014280-RA">
    <property type="protein sequence ID" value="RPRC014280-PA"/>
    <property type="gene ID" value="RPRC014280"/>
</dbReference>
<evidence type="ECO:0000313" key="1">
    <source>
        <dbReference type="EnsemblMetazoa" id="RPRC014280-PA"/>
    </source>
</evidence>
<dbReference type="EMBL" id="ACPB03006090">
    <property type="status" value="NOT_ANNOTATED_CDS"/>
    <property type="molecule type" value="Genomic_DNA"/>
</dbReference>
<sequence>NAGRGTVIIRLQELLNKYAVIVKKFKKKEQKLELCCEKLKSEIDEKNRKLDTLKEKLEDFKRKNEEATKNFQNIYEENSALKKNISLTELNQLSQSKVSNRIKELKKFNSENMILATIKLTQANNKIKELFATIEMFVRKMHTSLYSAEVNNTFNHCSEEISRMNFCSLLQLDPEEITHVLTTGKIPQVSDWVEKCDRLVHQEKFADDLCSFMMSLFQISKS</sequence>
<protein>
    <recommendedName>
        <fullName evidence="3">Kinetochore protein SPC25</fullName>
    </recommendedName>
</protein>
<dbReference type="VEuPathDB" id="VectorBase:RPRC014280"/>
<evidence type="ECO:0008006" key="3">
    <source>
        <dbReference type="Google" id="ProtNLM"/>
    </source>
</evidence>
<evidence type="ECO:0000313" key="2">
    <source>
        <dbReference type="Proteomes" id="UP000015103"/>
    </source>
</evidence>
<dbReference type="AlphaFoldDB" id="T1IDB0"/>
<dbReference type="InParanoid" id="T1IDB0"/>
<proteinExistence type="predicted"/>
<keyword evidence="2" id="KW-1185">Reference proteome</keyword>
<dbReference type="HOGENOM" id="CLU_1248093_0_0_1"/>